<name>A0A7L4PAH5_9CREN</name>
<dbReference type="EMBL" id="JAAVJF010000002">
    <property type="protein sequence ID" value="NYR15457.1"/>
    <property type="molecule type" value="Genomic_DNA"/>
</dbReference>
<comment type="caution">
    <text evidence="1">The sequence shown here is derived from an EMBL/GenBank/DDBJ whole genome shotgun (WGS) entry which is preliminary data.</text>
</comment>
<evidence type="ECO:0000313" key="2">
    <source>
        <dbReference type="Proteomes" id="UP000554766"/>
    </source>
</evidence>
<evidence type="ECO:0000313" key="1">
    <source>
        <dbReference type="EMBL" id="NYR15457.1"/>
    </source>
</evidence>
<gene>
    <name evidence="1" type="ORF">HC235_05760</name>
</gene>
<dbReference type="AlphaFoldDB" id="A0A7L4PAH5"/>
<accession>A0A7L4PAH5</accession>
<sequence length="201" mass="22584">MRRPLFIATTSLTRAGVEACADFLEAVAPRLGAFWLPLPAELCKGLPADLGPLEKYLEPLLALYYEVKANWRCYGSVAELRRKELAAVKLVALVLKAKVFGKIDLAEWDTYFTQRAEAPPKPALAIGTLVQEDGIICGTYPPNPIELAHERWHQLPPEKKSALAKWIVEYVSMIIESINLDEAYFKLVKRGWAHAYVNYIS</sequence>
<reference evidence="1 2" key="1">
    <citation type="journal article" date="2020" name="Nat. Commun.">
        <title>The structures of two archaeal type IV pili illuminate evolutionary relationships.</title>
        <authorList>
            <person name="Wang F."/>
            <person name="Baquero D.P."/>
            <person name="Su Z."/>
            <person name="Beltran L.C."/>
            <person name="Prangishvili D."/>
            <person name="Krupovic M."/>
            <person name="Egelman E.H."/>
        </authorList>
    </citation>
    <scope>NUCLEOTIDE SEQUENCE [LARGE SCALE GENOMIC DNA]</scope>
    <source>
        <strain evidence="1 2">2GA</strain>
    </source>
</reference>
<keyword evidence="2" id="KW-1185">Reference proteome</keyword>
<proteinExistence type="predicted"/>
<organism evidence="1 2">
    <name type="scientific">Pyrobaculum arsenaticum</name>
    <dbReference type="NCBI Taxonomy" id="121277"/>
    <lineage>
        <taxon>Archaea</taxon>
        <taxon>Thermoproteota</taxon>
        <taxon>Thermoprotei</taxon>
        <taxon>Thermoproteales</taxon>
        <taxon>Thermoproteaceae</taxon>
        <taxon>Pyrobaculum</taxon>
    </lineage>
</organism>
<dbReference type="RefSeq" id="WP_179790484.1">
    <property type="nucleotide sequence ID" value="NZ_JAAVJF010000002.1"/>
</dbReference>
<dbReference type="Proteomes" id="UP000554766">
    <property type="component" value="Unassembled WGS sequence"/>
</dbReference>
<protein>
    <submittedName>
        <fullName evidence="1">Uncharacterized protein</fullName>
    </submittedName>
</protein>